<sequence length="441" mass="47530">MRRDQNQTNQISERKLVANDCSDGNGTTACLRALYGTSDYTPQALSTNRIGVFSMMDDSPNYADLAIFMRSSRPDIAEMSVDIIDISNATNDQNGHREDMVGLEAAIDAQMILGIAAPTKLTSYLVGAESNNYIDVLSMDEYQRKELTSNFDDGFLNWIDYLLNQERVPPVISHSYGGGENSGGEQYDRRFCAGILQLAVRGVSMIFASGDNGVGTEKDCHSLADPTKRAFSPNMPGTCPWVTVVGGESHHFGSRSEMTTDFIPMGIATGGFNTQVAPTWYASSGGFSNDFATPDWQAADVETYIESLNGLHDGLYNKQGRGYPDVAAQGELNDIIMDGQHFEGAGTSAAAPIFAAIIALVNDALLADGKPPLGFLNPWLYTTARNAFTDVTVGSSFGCGTDGFPARKGWDPVTGLGSPNFKLLLEAAFEPYKQRSNLTAG</sequence>
<keyword evidence="10 14" id="KW-0720">Serine protease</keyword>
<feature type="binding site" evidence="14">
    <location>
        <position position="391"/>
    </location>
    <ligand>
        <name>Ca(2+)</name>
        <dbReference type="ChEBI" id="CHEBI:29108"/>
    </ligand>
</feature>
<dbReference type="GO" id="GO:0046872">
    <property type="term" value="F:metal ion binding"/>
    <property type="evidence" value="ECO:0007669"/>
    <property type="project" value="UniProtKB-UniRule"/>
</dbReference>
<keyword evidence="17" id="KW-1185">Reference proteome</keyword>
<feature type="active site" description="Charge relay system" evidence="14">
    <location>
        <position position="348"/>
    </location>
</feature>
<keyword evidence="7 14" id="KW-0479">Metal-binding</keyword>
<feature type="binding site" evidence="14">
    <location>
        <position position="409"/>
    </location>
    <ligand>
        <name>Ca(2+)</name>
        <dbReference type="ChEBI" id="CHEBI:29108"/>
    </ligand>
</feature>
<feature type="domain" description="Peptidase S53" evidence="15">
    <location>
        <begin position="25"/>
        <end position="431"/>
    </location>
</feature>
<evidence type="ECO:0000256" key="8">
    <source>
        <dbReference type="ARBA" id="ARBA00022729"/>
    </source>
</evidence>
<evidence type="ECO:0000256" key="7">
    <source>
        <dbReference type="ARBA" id="ARBA00022723"/>
    </source>
</evidence>
<dbReference type="GO" id="GO:0008240">
    <property type="term" value="F:tripeptidyl-peptidase activity"/>
    <property type="evidence" value="ECO:0007669"/>
    <property type="project" value="UniProtKB-EC"/>
</dbReference>
<evidence type="ECO:0000256" key="12">
    <source>
        <dbReference type="ARBA" id="ARBA00023145"/>
    </source>
</evidence>
<evidence type="ECO:0000256" key="13">
    <source>
        <dbReference type="ARBA" id="ARBA00023180"/>
    </source>
</evidence>
<gene>
    <name evidence="16" type="ORF">BDY17DRAFT_126099</name>
</gene>
<dbReference type="Proteomes" id="UP000799767">
    <property type="component" value="Unassembled WGS sequence"/>
</dbReference>
<dbReference type="Pfam" id="PF00082">
    <property type="entry name" value="Peptidase_S8"/>
    <property type="match status" value="1"/>
</dbReference>
<organism evidence="16 17">
    <name type="scientific">Neohortaea acidophila</name>
    <dbReference type="NCBI Taxonomy" id="245834"/>
    <lineage>
        <taxon>Eukaryota</taxon>
        <taxon>Fungi</taxon>
        <taxon>Dikarya</taxon>
        <taxon>Ascomycota</taxon>
        <taxon>Pezizomycotina</taxon>
        <taxon>Dothideomycetes</taxon>
        <taxon>Dothideomycetidae</taxon>
        <taxon>Mycosphaerellales</taxon>
        <taxon>Teratosphaeriaceae</taxon>
        <taxon>Neohortaea</taxon>
    </lineage>
</organism>
<dbReference type="GO" id="GO:0005576">
    <property type="term" value="C:extracellular region"/>
    <property type="evidence" value="ECO:0007669"/>
    <property type="project" value="UniProtKB-SubCell"/>
</dbReference>
<feature type="binding site" evidence="14">
    <location>
        <position position="390"/>
    </location>
    <ligand>
        <name>Ca(2+)</name>
        <dbReference type="ChEBI" id="CHEBI:29108"/>
    </ligand>
</feature>
<dbReference type="FunFam" id="3.40.50.200:FF:000015">
    <property type="entry name" value="Tripeptidyl peptidase A"/>
    <property type="match status" value="1"/>
</dbReference>
<dbReference type="PANTHER" id="PTHR14218">
    <property type="entry name" value="PROTEASE S8 TRIPEPTIDYL PEPTIDASE I CLN2"/>
    <property type="match status" value="1"/>
</dbReference>
<protein>
    <recommendedName>
        <fullName evidence="4">tripeptidyl-peptidase II</fullName>
        <ecNumber evidence="4">3.4.14.10</ecNumber>
    </recommendedName>
</protein>
<evidence type="ECO:0000256" key="11">
    <source>
        <dbReference type="ARBA" id="ARBA00023026"/>
    </source>
</evidence>
<dbReference type="CDD" id="cd04056">
    <property type="entry name" value="Peptidases_S53"/>
    <property type="match status" value="1"/>
</dbReference>
<dbReference type="InterPro" id="IPR036852">
    <property type="entry name" value="Peptidase_S8/S53_dom_sf"/>
</dbReference>
<proteinExistence type="predicted"/>
<keyword evidence="11" id="KW-0843">Virulence</keyword>
<evidence type="ECO:0000256" key="2">
    <source>
        <dbReference type="ARBA" id="ARBA00002451"/>
    </source>
</evidence>
<dbReference type="PANTHER" id="PTHR14218:SF15">
    <property type="entry name" value="TRIPEPTIDYL-PEPTIDASE 1"/>
    <property type="match status" value="1"/>
</dbReference>
<dbReference type="EC" id="3.4.14.10" evidence="4"/>
<dbReference type="InterPro" id="IPR050819">
    <property type="entry name" value="Tripeptidyl-peptidase_I"/>
</dbReference>
<dbReference type="GeneID" id="54470367"/>
<dbReference type="EMBL" id="MU001634">
    <property type="protein sequence ID" value="KAF2484327.1"/>
    <property type="molecule type" value="Genomic_DNA"/>
</dbReference>
<keyword evidence="13" id="KW-0325">Glycoprotein</keyword>
<comment type="subcellular location">
    <subcellularLocation>
        <location evidence="3">Secreted</location>
        <location evidence="3">Extracellular space</location>
    </subcellularLocation>
</comment>
<feature type="active site" description="Charge relay system" evidence="14">
    <location>
        <position position="104"/>
    </location>
</feature>
<keyword evidence="8" id="KW-0732">Signal</keyword>
<feature type="binding site" evidence="14">
    <location>
        <position position="411"/>
    </location>
    <ligand>
        <name>Ca(2+)</name>
        <dbReference type="ChEBI" id="CHEBI:29108"/>
    </ligand>
</feature>
<accession>A0A6A6PYP4</accession>
<comment type="cofactor">
    <cofactor evidence="14">
        <name>Ca(2+)</name>
        <dbReference type="ChEBI" id="CHEBI:29108"/>
    </cofactor>
    <text evidence="14">Binds 1 Ca(2+) ion per subunit.</text>
</comment>
<comment type="catalytic activity">
    <reaction evidence="1">
        <text>Release of an N-terminal tripeptide from a polypeptide.</text>
        <dbReference type="EC" id="3.4.14.10"/>
    </reaction>
</comment>
<dbReference type="SUPFAM" id="SSF52743">
    <property type="entry name" value="Subtilisin-like"/>
    <property type="match status" value="1"/>
</dbReference>
<keyword evidence="14" id="KW-0106">Calcium</keyword>
<dbReference type="GO" id="GO:0004252">
    <property type="term" value="F:serine-type endopeptidase activity"/>
    <property type="evidence" value="ECO:0007669"/>
    <property type="project" value="UniProtKB-UniRule"/>
</dbReference>
<name>A0A6A6PYP4_9PEZI</name>
<dbReference type="PROSITE" id="PS51695">
    <property type="entry name" value="SEDOLISIN"/>
    <property type="match status" value="1"/>
</dbReference>
<keyword evidence="5" id="KW-0964">Secreted</keyword>
<evidence type="ECO:0000256" key="5">
    <source>
        <dbReference type="ARBA" id="ARBA00022525"/>
    </source>
</evidence>
<evidence type="ECO:0000256" key="1">
    <source>
        <dbReference type="ARBA" id="ARBA00001910"/>
    </source>
</evidence>
<evidence type="ECO:0000313" key="17">
    <source>
        <dbReference type="Proteomes" id="UP000799767"/>
    </source>
</evidence>
<evidence type="ECO:0000256" key="10">
    <source>
        <dbReference type="ARBA" id="ARBA00022825"/>
    </source>
</evidence>
<evidence type="ECO:0000259" key="15">
    <source>
        <dbReference type="PROSITE" id="PS51695"/>
    </source>
</evidence>
<dbReference type="GO" id="GO:0006508">
    <property type="term" value="P:proteolysis"/>
    <property type="evidence" value="ECO:0007669"/>
    <property type="project" value="UniProtKB-KW"/>
</dbReference>
<keyword evidence="9 14" id="KW-0378">Hydrolase</keyword>
<evidence type="ECO:0000256" key="9">
    <source>
        <dbReference type="ARBA" id="ARBA00022801"/>
    </source>
</evidence>
<evidence type="ECO:0000256" key="3">
    <source>
        <dbReference type="ARBA" id="ARBA00004239"/>
    </source>
</evidence>
<feature type="active site" description="Charge relay system" evidence="14">
    <location>
        <position position="108"/>
    </location>
</feature>
<evidence type="ECO:0000256" key="6">
    <source>
        <dbReference type="ARBA" id="ARBA00022670"/>
    </source>
</evidence>
<dbReference type="AlphaFoldDB" id="A0A6A6PYP4"/>
<evidence type="ECO:0000256" key="14">
    <source>
        <dbReference type="PROSITE-ProRule" id="PRU01032"/>
    </source>
</evidence>
<keyword evidence="12" id="KW-0865">Zymogen</keyword>
<comment type="function">
    <text evidence="2">Secreted tripeptidyl-peptidase which degrades proteins at acidic pHs and is involved in virulence.</text>
</comment>
<evidence type="ECO:0000313" key="16">
    <source>
        <dbReference type="EMBL" id="KAF2484327.1"/>
    </source>
</evidence>
<reference evidence="16" key="1">
    <citation type="journal article" date="2020" name="Stud. Mycol.">
        <title>101 Dothideomycetes genomes: a test case for predicting lifestyles and emergence of pathogens.</title>
        <authorList>
            <person name="Haridas S."/>
            <person name="Albert R."/>
            <person name="Binder M."/>
            <person name="Bloem J."/>
            <person name="Labutti K."/>
            <person name="Salamov A."/>
            <person name="Andreopoulos B."/>
            <person name="Baker S."/>
            <person name="Barry K."/>
            <person name="Bills G."/>
            <person name="Bluhm B."/>
            <person name="Cannon C."/>
            <person name="Castanera R."/>
            <person name="Culley D."/>
            <person name="Daum C."/>
            <person name="Ezra D."/>
            <person name="Gonzalez J."/>
            <person name="Henrissat B."/>
            <person name="Kuo A."/>
            <person name="Liang C."/>
            <person name="Lipzen A."/>
            <person name="Lutzoni F."/>
            <person name="Magnuson J."/>
            <person name="Mondo S."/>
            <person name="Nolan M."/>
            <person name="Ohm R."/>
            <person name="Pangilinan J."/>
            <person name="Park H.-J."/>
            <person name="Ramirez L."/>
            <person name="Alfaro M."/>
            <person name="Sun H."/>
            <person name="Tritt A."/>
            <person name="Yoshinaga Y."/>
            <person name="Zwiers L.-H."/>
            <person name="Turgeon B."/>
            <person name="Goodwin S."/>
            <person name="Spatafora J."/>
            <person name="Crous P."/>
            <person name="Grigoriev I."/>
        </authorList>
    </citation>
    <scope>NUCLEOTIDE SEQUENCE</scope>
    <source>
        <strain evidence="16">CBS 113389</strain>
    </source>
</reference>
<dbReference type="InterPro" id="IPR030400">
    <property type="entry name" value="Sedolisin_dom"/>
</dbReference>
<dbReference type="Gene3D" id="3.40.50.200">
    <property type="entry name" value="Peptidase S8/S53 domain"/>
    <property type="match status" value="1"/>
</dbReference>
<dbReference type="InterPro" id="IPR023828">
    <property type="entry name" value="Peptidase_S8_Ser-AS"/>
</dbReference>
<evidence type="ECO:0000256" key="4">
    <source>
        <dbReference type="ARBA" id="ARBA00012462"/>
    </source>
</evidence>
<dbReference type="OrthoDB" id="409122at2759"/>
<dbReference type="RefSeq" id="XP_033590896.1">
    <property type="nucleotide sequence ID" value="XM_033729365.1"/>
</dbReference>
<keyword evidence="6 14" id="KW-0645">Protease</keyword>
<dbReference type="PROSITE" id="PS00138">
    <property type="entry name" value="SUBTILASE_SER"/>
    <property type="match status" value="1"/>
</dbReference>
<dbReference type="InterPro" id="IPR000209">
    <property type="entry name" value="Peptidase_S8/S53_dom"/>
</dbReference>